<sequence>MVHYDDLIGSILIASWLSAMLYGVVVCEIWEYLCWDPASGDSRVRKWLLLCCTASSSIGMATQLANVYYPTVTFWGNTVAIQRQDWPVPVYVIANSLTAAMVDAYLIQRVYRLSGILWISLFLALCVLLGLAGGFMVAVTLTIDSDISSRNKALTAGLIWTFGTAAGDIFIAAALIWKLITMRTSYKATNSLIQRLVVGAIQTGSTTSTVAVASMVSYFIGKNGSNVPTAFHSLVAPLYMLTLLYNFNLRRYRDDLIIRGSDCTETRLTGPDIMCMDNIRMHLSPSNDPIPRLKFSFFFLLTDVHRTAVVSIDLPDRDAPPSKVSENTGGGVFAAKGARADP</sequence>
<reference evidence="4" key="1">
    <citation type="submission" date="2023-03" db="EMBL/GenBank/DDBJ databases">
        <title>Massive genome expansion in bonnet fungi (Mycena s.s.) driven by repeated elements and novel gene families across ecological guilds.</title>
        <authorList>
            <consortium name="Lawrence Berkeley National Laboratory"/>
            <person name="Harder C.B."/>
            <person name="Miyauchi S."/>
            <person name="Viragh M."/>
            <person name="Kuo A."/>
            <person name="Thoen E."/>
            <person name="Andreopoulos B."/>
            <person name="Lu D."/>
            <person name="Skrede I."/>
            <person name="Drula E."/>
            <person name="Henrissat B."/>
            <person name="Morin E."/>
            <person name="Kohler A."/>
            <person name="Barry K."/>
            <person name="LaButti K."/>
            <person name="Morin E."/>
            <person name="Salamov A."/>
            <person name="Lipzen A."/>
            <person name="Mereny Z."/>
            <person name="Hegedus B."/>
            <person name="Baldrian P."/>
            <person name="Stursova M."/>
            <person name="Weitz H."/>
            <person name="Taylor A."/>
            <person name="Grigoriev I.V."/>
            <person name="Nagy L.G."/>
            <person name="Martin F."/>
            <person name="Kauserud H."/>
        </authorList>
    </citation>
    <scope>NUCLEOTIDE SEQUENCE</scope>
    <source>
        <strain evidence="4">CBHHK002</strain>
    </source>
</reference>
<dbReference type="AlphaFoldDB" id="A0AAD6Z444"/>
<evidence type="ECO:0000313" key="5">
    <source>
        <dbReference type="Proteomes" id="UP001218218"/>
    </source>
</evidence>
<feature type="transmembrane region" description="Helical" evidence="2">
    <location>
        <begin position="192"/>
        <end position="218"/>
    </location>
</feature>
<feature type="transmembrane region" description="Helical" evidence="2">
    <location>
        <begin position="116"/>
        <end position="138"/>
    </location>
</feature>
<feature type="transmembrane region" description="Helical" evidence="2">
    <location>
        <begin position="12"/>
        <end position="35"/>
    </location>
</feature>
<dbReference type="InterPro" id="IPR045339">
    <property type="entry name" value="DUF6534"/>
</dbReference>
<feature type="transmembrane region" description="Helical" evidence="2">
    <location>
        <begin position="47"/>
        <end position="68"/>
    </location>
</feature>
<gene>
    <name evidence="4" type="ORF">DFH08DRAFT_1054795</name>
</gene>
<feature type="transmembrane region" description="Helical" evidence="2">
    <location>
        <begin position="230"/>
        <end position="249"/>
    </location>
</feature>
<name>A0AAD6Z444_9AGAR</name>
<evidence type="ECO:0000313" key="4">
    <source>
        <dbReference type="EMBL" id="KAJ7305593.1"/>
    </source>
</evidence>
<feature type="transmembrane region" description="Helical" evidence="2">
    <location>
        <begin position="88"/>
        <end position="107"/>
    </location>
</feature>
<keyword evidence="5" id="KW-1185">Reference proteome</keyword>
<dbReference type="Pfam" id="PF20152">
    <property type="entry name" value="DUF6534"/>
    <property type="match status" value="1"/>
</dbReference>
<dbReference type="Proteomes" id="UP001218218">
    <property type="component" value="Unassembled WGS sequence"/>
</dbReference>
<dbReference type="PANTHER" id="PTHR40465:SF1">
    <property type="entry name" value="DUF6534 DOMAIN-CONTAINING PROTEIN"/>
    <property type="match status" value="1"/>
</dbReference>
<organism evidence="4 5">
    <name type="scientific">Mycena albidolilacea</name>
    <dbReference type="NCBI Taxonomy" id="1033008"/>
    <lineage>
        <taxon>Eukaryota</taxon>
        <taxon>Fungi</taxon>
        <taxon>Dikarya</taxon>
        <taxon>Basidiomycota</taxon>
        <taxon>Agaricomycotina</taxon>
        <taxon>Agaricomycetes</taxon>
        <taxon>Agaricomycetidae</taxon>
        <taxon>Agaricales</taxon>
        <taxon>Marasmiineae</taxon>
        <taxon>Mycenaceae</taxon>
        <taxon>Mycena</taxon>
    </lineage>
</organism>
<evidence type="ECO:0000256" key="2">
    <source>
        <dbReference type="SAM" id="Phobius"/>
    </source>
</evidence>
<evidence type="ECO:0000259" key="3">
    <source>
        <dbReference type="Pfam" id="PF20152"/>
    </source>
</evidence>
<evidence type="ECO:0000256" key="1">
    <source>
        <dbReference type="SAM" id="MobiDB-lite"/>
    </source>
</evidence>
<feature type="domain" description="DUF6534" evidence="3">
    <location>
        <begin position="165"/>
        <end position="252"/>
    </location>
</feature>
<keyword evidence="2" id="KW-1133">Transmembrane helix</keyword>
<proteinExistence type="predicted"/>
<feature type="transmembrane region" description="Helical" evidence="2">
    <location>
        <begin position="158"/>
        <end position="180"/>
    </location>
</feature>
<dbReference type="EMBL" id="JARIHO010000095">
    <property type="protein sequence ID" value="KAJ7305593.1"/>
    <property type="molecule type" value="Genomic_DNA"/>
</dbReference>
<accession>A0AAD6Z444</accession>
<keyword evidence="2" id="KW-0812">Transmembrane</keyword>
<protein>
    <recommendedName>
        <fullName evidence="3">DUF6534 domain-containing protein</fullName>
    </recommendedName>
</protein>
<keyword evidence="2" id="KW-0472">Membrane</keyword>
<comment type="caution">
    <text evidence="4">The sequence shown here is derived from an EMBL/GenBank/DDBJ whole genome shotgun (WGS) entry which is preliminary data.</text>
</comment>
<feature type="region of interest" description="Disordered" evidence="1">
    <location>
        <begin position="318"/>
        <end position="342"/>
    </location>
</feature>
<dbReference type="PANTHER" id="PTHR40465">
    <property type="entry name" value="CHROMOSOME 1, WHOLE GENOME SHOTGUN SEQUENCE"/>
    <property type="match status" value="1"/>
</dbReference>